<dbReference type="SUPFAM" id="SSF46894">
    <property type="entry name" value="C-terminal effector domain of the bipartite response regulators"/>
    <property type="match status" value="1"/>
</dbReference>
<dbReference type="Gene3D" id="1.10.10.10">
    <property type="entry name" value="Winged helix-like DNA-binding domain superfamily/Winged helix DNA-binding domain"/>
    <property type="match status" value="1"/>
</dbReference>
<accession>A0ABN2CB58</accession>
<dbReference type="InterPro" id="IPR041664">
    <property type="entry name" value="AAA_16"/>
</dbReference>
<sequence>MTATTLATTAVHWPLVGRSTEVQHLSALLGATDEAGVLLIGEAGVGKSRLAQEVAQRCTDGGMLVSTLSGWEAADGLPLAAAAPLLPAAGGDGLARAYAAATRALRQRAADRPVLLHIDDAQHLDAASTALVQHLAGAVPAKLLVTARPEAMDAPALRALRDRPTLQRVSIGPLRPAAVDALIRAALGGPVDRLTLGRLAGITGGNPLFLRHLVDAGLAAGQLRPVDGLWRWHGTICSHQGLRDLVADVLRRLDTQERAALRYVAHGEPMCADALETLAPLPVLEALERRQLIRVDRSAHGLLVRCGHPLYGELMRATATARERREVYRRLADAVDAAGMPGPGAHLRSVLWRLAAKERVPVPHILRAARDALDRGDAVRAESLARSAGAAGVEVLAGALVAQDKAVAAEALLDAEHEHLPAADRAGVAALRALNLFWGLRRPELAAAVVARARRTLPAEQRDDPRLGVAALALSVFGAGHGDGTLLDGVTGSVVGGAASAIRAYAAVFAGAPARVVAGFRDGDLAAPRAWASMRGAAAACHVHALVMAGELSAALSTGRAYHRAALTRGAASEVAMLSLELGVCEVWAGRPARALPYLREARALVDEHTPFPIQTYVFSEYAACQAALGRGAAAASAVRHMRARLPSGSVLTGHLDMAEARSRAHAGDATGGARLAAALGERYLALNRLTSAADSLYLAGRLRPCASVAAALRLAADRADSPLFVLFADHVEALVQSDADRLAAACEGLAGLGYAAVALEAAASGVRLEGTVRDSRFRPLLATLGERCEGFVPQWAEGVARPAALTGRERQIADLAATGLPNEAIAQQLRLSVRTVGNHLYRVYRKLGVTGRDGLARVLAAPASRTAIG</sequence>
<dbReference type="InterPro" id="IPR027417">
    <property type="entry name" value="P-loop_NTPase"/>
</dbReference>
<dbReference type="InterPro" id="IPR016032">
    <property type="entry name" value="Sig_transdc_resp-reg_C-effctor"/>
</dbReference>
<keyword evidence="5" id="KW-1185">Reference proteome</keyword>
<evidence type="ECO:0000313" key="4">
    <source>
        <dbReference type="EMBL" id="GAA1554027.1"/>
    </source>
</evidence>
<dbReference type="SMART" id="SM00421">
    <property type="entry name" value="HTH_LUXR"/>
    <property type="match status" value="1"/>
</dbReference>
<evidence type="ECO:0000256" key="2">
    <source>
        <dbReference type="ARBA" id="ARBA00022840"/>
    </source>
</evidence>
<dbReference type="PROSITE" id="PS00622">
    <property type="entry name" value="HTH_LUXR_1"/>
    <property type="match status" value="1"/>
</dbReference>
<dbReference type="Proteomes" id="UP001501470">
    <property type="component" value="Unassembled WGS sequence"/>
</dbReference>
<proteinExistence type="predicted"/>
<dbReference type="PRINTS" id="PR00038">
    <property type="entry name" value="HTHLUXR"/>
</dbReference>
<protein>
    <submittedName>
        <fullName evidence="4">LuxR family transcriptional regulator</fullName>
    </submittedName>
</protein>
<dbReference type="InterPro" id="IPR036388">
    <property type="entry name" value="WH-like_DNA-bd_sf"/>
</dbReference>
<dbReference type="Pfam" id="PF00196">
    <property type="entry name" value="GerE"/>
    <property type="match status" value="1"/>
</dbReference>
<gene>
    <name evidence="4" type="ORF">GCM10009827_088500</name>
</gene>
<organism evidence="4 5">
    <name type="scientific">Dactylosporangium maewongense</name>
    <dbReference type="NCBI Taxonomy" id="634393"/>
    <lineage>
        <taxon>Bacteria</taxon>
        <taxon>Bacillati</taxon>
        <taxon>Actinomycetota</taxon>
        <taxon>Actinomycetes</taxon>
        <taxon>Micromonosporales</taxon>
        <taxon>Micromonosporaceae</taxon>
        <taxon>Dactylosporangium</taxon>
    </lineage>
</organism>
<dbReference type="Gene3D" id="3.40.50.300">
    <property type="entry name" value="P-loop containing nucleotide triphosphate hydrolases"/>
    <property type="match status" value="1"/>
</dbReference>
<evidence type="ECO:0000259" key="3">
    <source>
        <dbReference type="PROSITE" id="PS50043"/>
    </source>
</evidence>
<evidence type="ECO:0000313" key="5">
    <source>
        <dbReference type="Proteomes" id="UP001501470"/>
    </source>
</evidence>
<dbReference type="Pfam" id="PF13191">
    <property type="entry name" value="AAA_16"/>
    <property type="match status" value="1"/>
</dbReference>
<name>A0ABN2CB58_9ACTN</name>
<feature type="domain" description="HTH luxR-type" evidence="3">
    <location>
        <begin position="799"/>
        <end position="864"/>
    </location>
</feature>
<dbReference type="PANTHER" id="PTHR16305">
    <property type="entry name" value="TESTICULAR SOLUBLE ADENYLYL CYCLASE"/>
    <property type="match status" value="1"/>
</dbReference>
<dbReference type="RefSeq" id="WP_344510129.1">
    <property type="nucleotide sequence ID" value="NZ_BAAAQD010000023.1"/>
</dbReference>
<dbReference type="SUPFAM" id="SSF52540">
    <property type="entry name" value="P-loop containing nucleoside triphosphate hydrolases"/>
    <property type="match status" value="1"/>
</dbReference>
<keyword evidence="2" id="KW-0067">ATP-binding</keyword>
<reference evidence="4 5" key="1">
    <citation type="journal article" date="2019" name="Int. J. Syst. Evol. Microbiol.">
        <title>The Global Catalogue of Microorganisms (GCM) 10K type strain sequencing project: providing services to taxonomists for standard genome sequencing and annotation.</title>
        <authorList>
            <consortium name="The Broad Institute Genomics Platform"/>
            <consortium name="The Broad Institute Genome Sequencing Center for Infectious Disease"/>
            <person name="Wu L."/>
            <person name="Ma J."/>
        </authorList>
    </citation>
    <scope>NUCLEOTIDE SEQUENCE [LARGE SCALE GENOMIC DNA]</scope>
    <source>
        <strain evidence="4 5">JCM 15933</strain>
    </source>
</reference>
<comment type="caution">
    <text evidence="4">The sequence shown here is derived from an EMBL/GenBank/DDBJ whole genome shotgun (WGS) entry which is preliminary data.</text>
</comment>
<dbReference type="PROSITE" id="PS50043">
    <property type="entry name" value="HTH_LUXR_2"/>
    <property type="match status" value="1"/>
</dbReference>
<dbReference type="CDD" id="cd06170">
    <property type="entry name" value="LuxR_C_like"/>
    <property type="match status" value="1"/>
</dbReference>
<dbReference type="PANTHER" id="PTHR16305:SF35">
    <property type="entry name" value="TRANSCRIPTIONAL ACTIVATOR DOMAIN"/>
    <property type="match status" value="1"/>
</dbReference>
<dbReference type="InterPro" id="IPR000792">
    <property type="entry name" value="Tscrpt_reg_LuxR_C"/>
</dbReference>
<evidence type="ECO:0000256" key="1">
    <source>
        <dbReference type="ARBA" id="ARBA00022741"/>
    </source>
</evidence>
<dbReference type="EMBL" id="BAAAQD010000023">
    <property type="protein sequence ID" value="GAA1554027.1"/>
    <property type="molecule type" value="Genomic_DNA"/>
</dbReference>
<keyword evidence="1" id="KW-0547">Nucleotide-binding</keyword>